<organism evidence="2 3">
    <name type="scientific">Sphingomonas kyeonggiensis</name>
    <dbReference type="NCBI Taxonomy" id="1268553"/>
    <lineage>
        <taxon>Bacteria</taxon>
        <taxon>Pseudomonadati</taxon>
        <taxon>Pseudomonadota</taxon>
        <taxon>Alphaproteobacteria</taxon>
        <taxon>Sphingomonadales</taxon>
        <taxon>Sphingomonadaceae</taxon>
        <taxon>Sphingomonas</taxon>
    </lineage>
</organism>
<name>A0A7W7JX56_9SPHN</name>
<proteinExistence type="predicted"/>
<evidence type="ECO:0008006" key="4">
    <source>
        <dbReference type="Google" id="ProtNLM"/>
    </source>
</evidence>
<evidence type="ECO:0000313" key="2">
    <source>
        <dbReference type="EMBL" id="MBB4836999.1"/>
    </source>
</evidence>
<sequence>MSLIESSDNWFVLAVQRKGRSMRKPRDFDVELKALADKARQLQQQKLHQLGELVTVTGADTLSPEHLAGALLAAVEMKDAPTKEAWRKRGAAFFQSKSRKNAGANAQESGVVSARAGGAASPASADRAPG</sequence>
<protein>
    <recommendedName>
        <fullName evidence="4">Conjugal transfer protein TraD</fullName>
    </recommendedName>
</protein>
<evidence type="ECO:0000313" key="3">
    <source>
        <dbReference type="Proteomes" id="UP000575241"/>
    </source>
</evidence>
<evidence type="ECO:0000256" key="1">
    <source>
        <dbReference type="SAM" id="MobiDB-lite"/>
    </source>
</evidence>
<reference evidence="2 3" key="1">
    <citation type="submission" date="2020-08" db="EMBL/GenBank/DDBJ databases">
        <title>Functional genomics of gut bacteria from endangered species of beetles.</title>
        <authorList>
            <person name="Carlos-Shanley C."/>
        </authorList>
    </citation>
    <scope>NUCLEOTIDE SEQUENCE [LARGE SCALE GENOMIC DNA]</scope>
    <source>
        <strain evidence="2 3">S00224</strain>
    </source>
</reference>
<keyword evidence="3" id="KW-1185">Reference proteome</keyword>
<dbReference type="RefSeq" id="WP_409372576.1">
    <property type="nucleotide sequence ID" value="NZ_JACHLN010000001.1"/>
</dbReference>
<dbReference type="AlphaFoldDB" id="A0A7W7JX56"/>
<dbReference type="EMBL" id="JACHLN010000001">
    <property type="protein sequence ID" value="MBB4836999.1"/>
    <property type="molecule type" value="Genomic_DNA"/>
</dbReference>
<accession>A0A7W7JX56</accession>
<dbReference type="Proteomes" id="UP000575241">
    <property type="component" value="Unassembled WGS sequence"/>
</dbReference>
<gene>
    <name evidence="2" type="ORF">HNP52_000050</name>
</gene>
<feature type="region of interest" description="Disordered" evidence="1">
    <location>
        <begin position="96"/>
        <end position="130"/>
    </location>
</feature>
<feature type="compositionally biased region" description="Low complexity" evidence="1">
    <location>
        <begin position="109"/>
        <end position="130"/>
    </location>
</feature>
<dbReference type="InterPro" id="IPR009444">
    <property type="entry name" value="Conjugal_tfr_TraD_a-type"/>
</dbReference>
<comment type="caution">
    <text evidence="2">The sequence shown here is derived from an EMBL/GenBank/DDBJ whole genome shotgun (WGS) entry which is preliminary data.</text>
</comment>
<dbReference type="Pfam" id="PF06412">
    <property type="entry name" value="TraD"/>
    <property type="match status" value="1"/>
</dbReference>